<proteinExistence type="inferred from homology"/>
<dbReference type="NCBIfam" id="TIGR00221">
    <property type="entry name" value="nagA"/>
    <property type="match status" value="1"/>
</dbReference>
<comment type="similarity">
    <text evidence="1 9">Belongs to the metallo-dependent hydrolases superfamily. NagA family.</text>
</comment>
<evidence type="ECO:0000256" key="2">
    <source>
        <dbReference type="ARBA" id="ARBA00011899"/>
    </source>
</evidence>
<dbReference type="EC" id="3.5.1.25" evidence="2"/>
<dbReference type="GO" id="GO:0006046">
    <property type="term" value="P:N-acetylglucosamine catabolic process"/>
    <property type="evidence" value="ECO:0007669"/>
    <property type="project" value="TreeGrafter"/>
</dbReference>
<name>F8DIL8_STREP</name>
<protein>
    <recommendedName>
        <fullName evidence="3">N-acetylglucosamine-6-phosphate deacetylase</fullName>
        <ecNumber evidence="2">3.5.1.25</ecNumber>
    </recommendedName>
</protein>
<evidence type="ECO:0000256" key="7">
    <source>
        <dbReference type="ARBA" id="ARBA00047647"/>
    </source>
</evidence>
<evidence type="ECO:0000313" key="14">
    <source>
        <dbReference type="EMBL" id="AEH57010.1"/>
    </source>
</evidence>
<evidence type="ECO:0000256" key="5">
    <source>
        <dbReference type="ARBA" id="ARBA00022801"/>
    </source>
</evidence>
<dbReference type="InterPro" id="IPR003764">
    <property type="entry name" value="GlcNAc_6-P_deAcase"/>
</dbReference>
<dbReference type="FunFam" id="3.20.20.140:FF:000004">
    <property type="entry name" value="N-acetylglucosamine-6-phosphate deacetylase"/>
    <property type="match status" value="1"/>
</dbReference>
<dbReference type="SUPFAM" id="SSF51556">
    <property type="entry name" value="Metallo-dependent hydrolases"/>
    <property type="match status" value="1"/>
</dbReference>
<evidence type="ECO:0000256" key="12">
    <source>
        <dbReference type="PIRSR" id="PIRSR038994-3"/>
    </source>
</evidence>
<comment type="pathway">
    <text evidence="8">Amino-sugar metabolism; N-acetylneuraminate degradation; D-fructose 6-phosphate from N-acetylneuraminate: step 4/5.</text>
</comment>
<dbReference type="AlphaFoldDB" id="F8DIL8"/>
<dbReference type="KEGG" id="scp:HMPREF0833_11979"/>
<feature type="binding site" evidence="11">
    <location>
        <position position="238"/>
    </location>
    <ligand>
        <name>substrate</name>
    </ligand>
</feature>
<dbReference type="HOGENOM" id="CLU_032482_2_1_9"/>
<dbReference type="GO" id="GO:0046872">
    <property type="term" value="F:metal ion binding"/>
    <property type="evidence" value="ECO:0007669"/>
    <property type="project" value="UniProtKB-KW"/>
</dbReference>
<organism evidence="14 15">
    <name type="scientific">Streptococcus parasanguinis (strain ATCC 15912 / DSM 6778 / CIP 104372 / LMG 14537)</name>
    <dbReference type="NCBI Taxonomy" id="760570"/>
    <lineage>
        <taxon>Bacteria</taxon>
        <taxon>Bacillati</taxon>
        <taxon>Bacillota</taxon>
        <taxon>Bacilli</taxon>
        <taxon>Lactobacillales</taxon>
        <taxon>Streptococcaceae</taxon>
        <taxon>Streptococcus</taxon>
    </lineage>
</organism>
<feature type="binding site" evidence="11">
    <location>
        <position position="151"/>
    </location>
    <ligand>
        <name>substrate</name>
    </ligand>
</feature>
<sequence length="397" mass="43178">MEHSSYNGKDDFMSTYIKADQFYYPHGVRRGGYLELVNGKFGKHVESLPEGADVLDYSGYSIAPGLVDTHIHGFGGVDVMDNNIEGTLHTMSEGLLSTGVTSFLPTTLTSSYEQLLAVTENIGARYKEATGAKIRGIYFEGPYFTEKYKGAQNPAYMKDPSMEEFRAWQKAANGLLNKIALAPEREGVEDFVRTITGEGVTVALGHSNATFEEAKKAVDAGASVWVHAYNGMRGLTHRELGMVGAMYELPHTTAELICDGHHVDPLACDILMKQKGKENVALITDCMTAGGLEDGDYMLGEFPVVVAEGTARLKSTGNLAGSILKLKDGLKNVVEWGIANPHEAVMMASLNPAKSVHIDDVCGQIREGYDADFIVLDQNLDLVATYLDGVKRYQATN</sequence>
<dbReference type="Gene3D" id="2.30.40.10">
    <property type="entry name" value="Urease, subunit C, domain 1"/>
    <property type="match status" value="1"/>
</dbReference>
<evidence type="ECO:0000256" key="8">
    <source>
        <dbReference type="ARBA" id="ARBA00060590"/>
    </source>
</evidence>
<keyword evidence="6 9" id="KW-0119">Carbohydrate metabolism</keyword>
<reference evidence="15" key="1">
    <citation type="submission" date="2011-06" db="EMBL/GenBank/DDBJ databases">
        <title>Complete sequence of Streptococcus parasanguinis strain ATCC 15912.</title>
        <authorList>
            <person name="Muzny D."/>
            <person name="Qin X."/>
            <person name="Buhay C."/>
            <person name="Dugan-Rocha S."/>
            <person name="Ding Y."/>
            <person name="Chen G."/>
            <person name="Hawes A."/>
            <person name="Holder M."/>
            <person name="Jhangiani S."/>
            <person name="Johnson A."/>
            <person name="Khan Z."/>
            <person name="Li Z."/>
            <person name="Liu W."/>
            <person name="Liu X."/>
            <person name="Perez L."/>
            <person name="Shen H."/>
            <person name="Wang Q."/>
            <person name="Watt J."/>
            <person name="Xi L."/>
            <person name="Xin Y."/>
            <person name="Zhou J."/>
            <person name="Deng J."/>
            <person name="Jiang H."/>
            <person name="Liu Y."/>
            <person name="Qu J."/>
            <person name="Song X.-Z."/>
            <person name="Zhang L."/>
            <person name="Villasana D."/>
            <person name="Johnson A."/>
            <person name="Liu J."/>
            <person name="Liyanage D."/>
            <person name="Lorensuhewa L."/>
            <person name="Robinson T."/>
            <person name="Song A."/>
            <person name="Song B.-B."/>
            <person name="Dinh H."/>
            <person name="Thornton R."/>
            <person name="Coyle M."/>
            <person name="Francisco L."/>
            <person name="Jackson L."/>
            <person name="Javaid M."/>
            <person name="Korchina V."/>
            <person name="Kovar C."/>
            <person name="Mata R."/>
            <person name="Mathew T."/>
            <person name="Ngo R."/>
            <person name="Nguyen L."/>
            <person name="Nguyen N."/>
            <person name="Okwuonu G."/>
            <person name="Ongeri F."/>
            <person name="Pham C."/>
            <person name="Simmons D."/>
            <person name="Wilczek-Boney K."/>
            <person name="Hale W."/>
            <person name="Jakkamsetti A."/>
            <person name="Pham P."/>
            <person name="Ruth R."/>
            <person name="San Lucas F."/>
            <person name="Warren J."/>
            <person name="Zhang J."/>
            <person name="Zhao Z."/>
            <person name="Zhou C."/>
            <person name="Zhu D."/>
            <person name="Lee S."/>
            <person name="Bess C."/>
            <person name="Blankenburg K."/>
            <person name="Forbes L."/>
            <person name="Fu Q."/>
            <person name="Gubbala S."/>
            <person name="Hirani K."/>
            <person name="Jayaseelan J.C."/>
            <person name="Lara F."/>
            <person name="Munidasa M."/>
            <person name="Palculict T."/>
            <person name="Patil S."/>
            <person name="Pu L.-L."/>
            <person name="Saada N."/>
            <person name="Tang L."/>
            <person name="Weissenberger G."/>
            <person name="Zhu Y."/>
            <person name="Hemphill L."/>
            <person name="Shang Y."/>
            <person name="Youmans B."/>
            <person name="Ayvaz T."/>
            <person name="Ross M."/>
            <person name="Santibanez J."/>
            <person name="Aqrawi P."/>
            <person name="Gross S."/>
            <person name="Joshi V."/>
            <person name="Fowler G."/>
            <person name="Nazareth L."/>
            <person name="Reid J."/>
            <person name="Worley K."/>
            <person name="Petrosino J."/>
            <person name="Highlander S."/>
            <person name="Gibbs R."/>
        </authorList>
    </citation>
    <scope>NUCLEOTIDE SEQUENCE [LARGE SCALE GENOMIC DNA]</scope>
    <source>
        <strain evidence="15">ATCC 15912 / DSM 6778 / CIP 104372 / LMG 14537</strain>
    </source>
</reference>
<accession>F8DIL8</accession>
<dbReference type="PANTHER" id="PTHR11113">
    <property type="entry name" value="N-ACETYLGLUCOSAMINE-6-PHOSPHATE DEACETYLASE"/>
    <property type="match status" value="1"/>
</dbReference>
<dbReference type="CDD" id="cd00854">
    <property type="entry name" value="NagA"/>
    <property type="match status" value="1"/>
</dbReference>
<dbReference type="GO" id="GO:0008448">
    <property type="term" value="F:N-acetylglucosamine-6-phosphate deacetylase activity"/>
    <property type="evidence" value="ECO:0007669"/>
    <property type="project" value="UniProtKB-EC"/>
</dbReference>
<comment type="cofactor">
    <cofactor evidence="12">
        <name>a divalent metal cation</name>
        <dbReference type="ChEBI" id="CHEBI:60240"/>
    </cofactor>
    <text evidence="12">Binds 1 divalent metal cation per subunit.</text>
</comment>
<comment type="catalytic activity">
    <reaction evidence="7">
        <text>N-acetyl-D-glucosamine 6-phosphate + H2O = D-glucosamine 6-phosphate + acetate</text>
        <dbReference type="Rhea" id="RHEA:22936"/>
        <dbReference type="ChEBI" id="CHEBI:15377"/>
        <dbReference type="ChEBI" id="CHEBI:30089"/>
        <dbReference type="ChEBI" id="CHEBI:57513"/>
        <dbReference type="ChEBI" id="CHEBI:58725"/>
        <dbReference type="EC" id="3.5.1.25"/>
    </reaction>
</comment>
<dbReference type="Pfam" id="PF01979">
    <property type="entry name" value="Amidohydro_1"/>
    <property type="match status" value="1"/>
</dbReference>
<dbReference type="InterPro" id="IPR006680">
    <property type="entry name" value="Amidohydro-rel"/>
</dbReference>
<evidence type="ECO:0000256" key="1">
    <source>
        <dbReference type="ARBA" id="ARBA00010716"/>
    </source>
</evidence>
<keyword evidence="5 9" id="KW-0378">Hydrolase</keyword>
<evidence type="ECO:0000256" key="4">
    <source>
        <dbReference type="ARBA" id="ARBA00022723"/>
    </source>
</evidence>
<evidence type="ECO:0000256" key="11">
    <source>
        <dbReference type="PIRSR" id="PIRSR038994-2"/>
    </source>
</evidence>
<feature type="binding site" evidence="12">
    <location>
        <position position="206"/>
    </location>
    <ligand>
        <name>Zn(2+)</name>
        <dbReference type="ChEBI" id="CHEBI:29105"/>
    </ligand>
</feature>
<evidence type="ECO:0000256" key="6">
    <source>
        <dbReference type="ARBA" id="ARBA00023277"/>
    </source>
</evidence>
<keyword evidence="4 12" id="KW-0479">Metal-binding</keyword>
<dbReference type="PANTHER" id="PTHR11113:SF14">
    <property type="entry name" value="N-ACETYLGLUCOSAMINE-6-PHOSPHATE DEACETYLASE"/>
    <property type="match status" value="1"/>
</dbReference>
<feature type="binding site" evidence="11">
    <location>
        <begin position="230"/>
        <end position="231"/>
    </location>
    <ligand>
        <name>substrate</name>
    </ligand>
</feature>
<feature type="binding site" evidence="11">
    <location>
        <position position="262"/>
    </location>
    <ligand>
        <name>substrate</name>
    </ligand>
</feature>
<evidence type="ECO:0000256" key="3">
    <source>
        <dbReference type="ARBA" id="ARBA00018029"/>
    </source>
</evidence>
<evidence type="ECO:0000313" key="15">
    <source>
        <dbReference type="Proteomes" id="UP000001502"/>
    </source>
</evidence>
<dbReference type="SUPFAM" id="SSF51338">
    <property type="entry name" value="Composite domain of metallo-dependent hydrolases"/>
    <property type="match status" value="1"/>
</dbReference>
<evidence type="ECO:0000256" key="9">
    <source>
        <dbReference type="PIRNR" id="PIRNR038994"/>
    </source>
</evidence>
<feature type="binding site" evidence="11">
    <location>
        <begin position="319"/>
        <end position="321"/>
    </location>
    <ligand>
        <name>substrate</name>
    </ligand>
</feature>
<feature type="domain" description="Amidohydrolase-related" evidence="13">
    <location>
        <begin position="62"/>
        <end position="381"/>
    </location>
</feature>
<dbReference type="InterPro" id="IPR032466">
    <property type="entry name" value="Metal_Hydrolase"/>
</dbReference>
<feature type="binding site" evidence="12">
    <location>
        <position position="227"/>
    </location>
    <ligand>
        <name>Zn(2+)</name>
        <dbReference type="ChEBI" id="CHEBI:29105"/>
    </ligand>
</feature>
<evidence type="ECO:0000259" key="13">
    <source>
        <dbReference type="Pfam" id="PF01979"/>
    </source>
</evidence>
<feature type="binding site" evidence="12">
    <location>
        <position position="140"/>
    </location>
    <ligand>
        <name>Zn(2+)</name>
        <dbReference type="ChEBI" id="CHEBI:29105"/>
    </ligand>
</feature>
<dbReference type="Gene3D" id="3.20.20.140">
    <property type="entry name" value="Metal-dependent hydrolases"/>
    <property type="match status" value="1"/>
</dbReference>
<dbReference type="InterPro" id="IPR011059">
    <property type="entry name" value="Metal-dep_hydrolase_composite"/>
</dbReference>
<evidence type="ECO:0000256" key="10">
    <source>
        <dbReference type="PIRSR" id="PIRSR038994-1"/>
    </source>
</evidence>
<dbReference type="PIRSF" id="PIRSF038994">
    <property type="entry name" value="NagA"/>
    <property type="match status" value="1"/>
</dbReference>
<feature type="active site" description="Proton donor/acceptor" evidence="10">
    <location>
        <position position="285"/>
    </location>
</feature>
<gene>
    <name evidence="14" type="primary">nagA</name>
    <name evidence="14" type="ordered locus">HMPREF0833_11979</name>
</gene>
<dbReference type="Proteomes" id="UP000001502">
    <property type="component" value="Chromosome"/>
</dbReference>
<dbReference type="EMBL" id="CP002843">
    <property type="protein sequence ID" value="AEH57010.1"/>
    <property type="molecule type" value="Genomic_DNA"/>
</dbReference>